<keyword evidence="4 7" id="KW-1133">Transmembrane helix</keyword>
<feature type="transmembrane region" description="Helical" evidence="7">
    <location>
        <begin position="159"/>
        <end position="182"/>
    </location>
</feature>
<dbReference type="InterPro" id="IPR050250">
    <property type="entry name" value="Macrolide_Exporter_MacB"/>
</dbReference>
<feature type="transmembrane region" description="Helical" evidence="7">
    <location>
        <begin position="293"/>
        <end position="316"/>
    </location>
</feature>
<dbReference type="GO" id="GO:0022857">
    <property type="term" value="F:transmembrane transporter activity"/>
    <property type="evidence" value="ECO:0007669"/>
    <property type="project" value="TreeGrafter"/>
</dbReference>
<reference evidence="9 10" key="1">
    <citation type="submission" date="2019-03" db="EMBL/GenBank/DDBJ databases">
        <title>Draft genome sequences of novel Actinobacteria.</title>
        <authorList>
            <person name="Sahin N."/>
            <person name="Ay H."/>
            <person name="Saygin H."/>
        </authorList>
    </citation>
    <scope>NUCLEOTIDE SEQUENCE [LARGE SCALE GENOMIC DNA]</scope>
    <source>
        <strain evidence="9 10">H3C3</strain>
    </source>
</reference>
<protein>
    <submittedName>
        <fullName evidence="9">ABC transporter permease</fullName>
    </submittedName>
</protein>
<dbReference type="GO" id="GO:0005886">
    <property type="term" value="C:plasma membrane"/>
    <property type="evidence" value="ECO:0007669"/>
    <property type="project" value="UniProtKB-SubCell"/>
</dbReference>
<feature type="domain" description="ABC3 transporter permease C-terminal" evidence="8">
    <location>
        <begin position="523"/>
        <end position="638"/>
    </location>
</feature>
<evidence type="ECO:0000256" key="1">
    <source>
        <dbReference type="ARBA" id="ARBA00004651"/>
    </source>
</evidence>
<feature type="transmembrane region" description="Helical" evidence="7">
    <location>
        <begin position="60"/>
        <end position="90"/>
    </location>
</feature>
<gene>
    <name evidence="9" type="ORF">E1298_34755</name>
</gene>
<feature type="transmembrane region" description="Helical" evidence="7">
    <location>
        <begin position="562"/>
        <end position="589"/>
    </location>
</feature>
<keyword evidence="2" id="KW-1003">Cell membrane</keyword>
<feature type="transmembrane region" description="Helical" evidence="7">
    <location>
        <begin position="15"/>
        <end position="40"/>
    </location>
</feature>
<evidence type="ECO:0000256" key="4">
    <source>
        <dbReference type="ARBA" id="ARBA00022989"/>
    </source>
</evidence>
<dbReference type="AlphaFoldDB" id="A0A4R5AP53"/>
<evidence type="ECO:0000256" key="3">
    <source>
        <dbReference type="ARBA" id="ARBA00022692"/>
    </source>
</evidence>
<feature type="transmembrane region" description="Helical" evidence="7">
    <location>
        <begin position="111"/>
        <end position="139"/>
    </location>
</feature>
<evidence type="ECO:0000313" key="10">
    <source>
        <dbReference type="Proteomes" id="UP000294513"/>
    </source>
</evidence>
<dbReference type="Pfam" id="PF02687">
    <property type="entry name" value="FtsX"/>
    <property type="match status" value="2"/>
</dbReference>
<dbReference type="InterPro" id="IPR003838">
    <property type="entry name" value="ABC3_permease_C"/>
</dbReference>
<comment type="caution">
    <text evidence="9">The sequence shown here is derived from an EMBL/GenBank/DDBJ whole genome shotgun (WGS) entry which is preliminary data.</text>
</comment>
<organism evidence="9 10">
    <name type="scientific">Actinomadura rubrisoli</name>
    <dbReference type="NCBI Taxonomy" id="2530368"/>
    <lineage>
        <taxon>Bacteria</taxon>
        <taxon>Bacillati</taxon>
        <taxon>Actinomycetota</taxon>
        <taxon>Actinomycetes</taxon>
        <taxon>Streptosporangiales</taxon>
        <taxon>Thermomonosporaceae</taxon>
        <taxon>Actinomadura</taxon>
    </lineage>
</organism>
<feature type="transmembrane region" description="Helical" evidence="7">
    <location>
        <begin position="609"/>
        <end position="629"/>
    </location>
</feature>
<evidence type="ECO:0000259" key="8">
    <source>
        <dbReference type="Pfam" id="PF02687"/>
    </source>
</evidence>
<keyword evidence="10" id="KW-1185">Reference proteome</keyword>
<feature type="domain" description="ABC3 transporter permease C-terminal" evidence="8">
    <location>
        <begin position="72"/>
        <end position="189"/>
    </location>
</feature>
<evidence type="ECO:0000256" key="2">
    <source>
        <dbReference type="ARBA" id="ARBA00022475"/>
    </source>
</evidence>
<evidence type="ECO:0000256" key="6">
    <source>
        <dbReference type="ARBA" id="ARBA00038076"/>
    </source>
</evidence>
<keyword evidence="3 7" id="KW-0812">Transmembrane</keyword>
<proteinExistence type="inferred from homology"/>
<evidence type="ECO:0000256" key="7">
    <source>
        <dbReference type="SAM" id="Phobius"/>
    </source>
</evidence>
<dbReference type="RefSeq" id="WP_131900933.1">
    <property type="nucleotide sequence ID" value="NZ_SMKU01000271.1"/>
</dbReference>
<feature type="transmembrane region" description="Helical" evidence="7">
    <location>
        <begin position="236"/>
        <end position="261"/>
    </location>
</feature>
<keyword evidence="5 7" id="KW-0472">Membrane</keyword>
<sequence>MLTLALATFRDRWRLFAGAIIAVALGVALVQSSLLVMVSTDRAPIPPGTTGQAREELREGYAGAATLLGMTVMLSAFLTIFIVSSTFAFTVAQRRRDLALLRLIGGGRGQLVALLLAEALLLGLVGTAVGVLVGIPAMWAQSWLLIALDFLPSGFTPGWDGGVLLASVPVGVGVSLLGVLAASRRAAKVRPLEALRDTGGAARVMTPARWLSGLSALAFTIWMVSLAQSAELLGAMMMALGISITGAVALSALSPLVVPLVGRALGVLLRRSTLGELAQANLRDGVRRSASTAAPLIVLVALLLGLTGTLGSLALMAGEEQRRLVVGDLMVESSGASAQKITAVPGVATASSELSIPMSVTVRHHEEGRSWRRTHYSGIVAVDAPSYQRTHRIRLRAGSLARLHGPTIALGPGMAREGIRLNSTVTAVINGRPTRLKVVAALRETLENYSETFLVPRDAIPAATLANARAHTIIQVAPGTTPAAVRTAIRTAGIGKVQTIAQWADARTAAQQRGNIGILAVLMGMAGGYAVVAVINAVVIAGAERRTEFAAARVTGLTRTQVVRAALIETWAVTSIGLALGCTVAAGALSGMLAASLHAAGRPLVAVPWTLLAIVTLAAFAITGAASIWTTLSATRPPPVTLVAARE</sequence>
<comment type="subcellular location">
    <subcellularLocation>
        <location evidence="1">Cell membrane</location>
        <topology evidence="1">Multi-pass membrane protein</topology>
    </subcellularLocation>
</comment>
<dbReference type="PANTHER" id="PTHR30572:SF4">
    <property type="entry name" value="ABC TRANSPORTER PERMEASE YTRF"/>
    <property type="match status" value="1"/>
</dbReference>
<name>A0A4R5AP53_9ACTN</name>
<dbReference type="Proteomes" id="UP000294513">
    <property type="component" value="Unassembled WGS sequence"/>
</dbReference>
<evidence type="ECO:0000256" key="5">
    <source>
        <dbReference type="ARBA" id="ARBA00023136"/>
    </source>
</evidence>
<feature type="transmembrane region" description="Helical" evidence="7">
    <location>
        <begin position="210"/>
        <end position="230"/>
    </location>
</feature>
<comment type="similarity">
    <text evidence="6">Belongs to the ABC-4 integral membrane protein family.</text>
</comment>
<dbReference type="PANTHER" id="PTHR30572">
    <property type="entry name" value="MEMBRANE COMPONENT OF TRANSPORTER-RELATED"/>
    <property type="match status" value="1"/>
</dbReference>
<accession>A0A4R5AP53</accession>
<feature type="transmembrane region" description="Helical" evidence="7">
    <location>
        <begin position="516"/>
        <end position="541"/>
    </location>
</feature>
<dbReference type="EMBL" id="SMKU01000271">
    <property type="protein sequence ID" value="TDD72814.1"/>
    <property type="molecule type" value="Genomic_DNA"/>
</dbReference>
<dbReference type="OrthoDB" id="3223244at2"/>
<evidence type="ECO:0000313" key="9">
    <source>
        <dbReference type="EMBL" id="TDD72814.1"/>
    </source>
</evidence>